<dbReference type="EMBL" id="OZ020103">
    <property type="protein sequence ID" value="CAK9278152.1"/>
    <property type="molecule type" value="Genomic_DNA"/>
</dbReference>
<name>A0ABP0XGC2_9BRYO</name>
<dbReference type="Gene3D" id="3.40.50.1820">
    <property type="entry name" value="alpha/beta hydrolase"/>
    <property type="match status" value="1"/>
</dbReference>
<organism evidence="2 3">
    <name type="scientific">Sphagnum jensenii</name>
    <dbReference type="NCBI Taxonomy" id="128206"/>
    <lineage>
        <taxon>Eukaryota</taxon>
        <taxon>Viridiplantae</taxon>
        <taxon>Streptophyta</taxon>
        <taxon>Embryophyta</taxon>
        <taxon>Bryophyta</taxon>
        <taxon>Sphagnophytina</taxon>
        <taxon>Sphagnopsida</taxon>
        <taxon>Sphagnales</taxon>
        <taxon>Sphagnaceae</taxon>
        <taxon>Sphagnum</taxon>
    </lineage>
</organism>
<dbReference type="InterPro" id="IPR029058">
    <property type="entry name" value="AB_hydrolase_fold"/>
</dbReference>
<protein>
    <recommendedName>
        <fullName evidence="1">Dienelactone hydrolase domain-containing protein</fullName>
    </recommendedName>
</protein>
<proteinExistence type="predicted"/>
<evidence type="ECO:0000313" key="2">
    <source>
        <dbReference type="EMBL" id="CAK9278152.1"/>
    </source>
</evidence>
<evidence type="ECO:0000259" key="1">
    <source>
        <dbReference type="Pfam" id="PF01738"/>
    </source>
</evidence>
<accession>A0ABP0XGC2</accession>
<feature type="domain" description="Dienelactone hydrolase" evidence="1">
    <location>
        <begin position="32"/>
        <end position="235"/>
    </location>
</feature>
<dbReference type="Pfam" id="PF01738">
    <property type="entry name" value="DLH"/>
    <property type="match status" value="1"/>
</dbReference>
<dbReference type="Proteomes" id="UP001497444">
    <property type="component" value="Chromosome 8"/>
</dbReference>
<gene>
    <name evidence="2" type="ORF">CSSPJE1EN1_LOCUS23630</name>
</gene>
<dbReference type="PANTHER" id="PTHR17630">
    <property type="entry name" value="DIENELACTONE HYDROLASE"/>
    <property type="match status" value="1"/>
</dbReference>
<dbReference type="PANTHER" id="PTHR17630:SF44">
    <property type="entry name" value="PROTEIN AIM2"/>
    <property type="match status" value="1"/>
</dbReference>
<dbReference type="InterPro" id="IPR002925">
    <property type="entry name" value="Dienelactn_hydro"/>
</dbReference>
<dbReference type="SUPFAM" id="SSF53474">
    <property type="entry name" value="alpha/beta-Hydrolases"/>
    <property type="match status" value="1"/>
</dbReference>
<reference evidence="2" key="1">
    <citation type="submission" date="2024-02" db="EMBL/GenBank/DDBJ databases">
        <authorList>
            <consortium name="ELIXIR-Norway"/>
            <consortium name="Elixir Norway"/>
        </authorList>
    </citation>
    <scope>NUCLEOTIDE SEQUENCE</scope>
</reference>
<keyword evidence="3" id="KW-1185">Reference proteome</keyword>
<evidence type="ECO:0000313" key="3">
    <source>
        <dbReference type="Proteomes" id="UP001497444"/>
    </source>
</evidence>
<sequence>MSGLSVDCCKPAPPALDNASGKEEVFAGLPSYVTGSPSSSAAVLFVTDVFGKSNPESWKLADKVAAAGYFVVVPDFLRGEPFVLQAGPNPLAGGPAWLAKHPPSEGVLDVKKVVEELQSKGKSSLGFAGFCWGGKLILETGKDHTFKAIVQLHPSFVEPSDYEEVKVPISVLAAPVDHAEIAESILSGRKDIESFVKIFPNASHGWTIRYDENNLQEVAAAEEAHNDMLNWLGKFLPVTNCPVSKEATATAAEGQPELL</sequence>